<name>A0A167AIS1_9GAMM</name>
<dbReference type="Proteomes" id="UP000076503">
    <property type="component" value="Unassembled WGS sequence"/>
</dbReference>
<sequence>MKYLFIILLSLILVACNGDNYLRGEVKPSTNGKTYFGVIDDNGGECGPLLLDGKPWSLALGEITEIEAGEHTIHCGVSISFTVPEGVIFKFDYWGP</sequence>
<accession>A0A167AIS1</accession>
<dbReference type="EMBL" id="AUXZ01000130">
    <property type="protein sequence ID" value="KZN45437.1"/>
    <property type="molecule type" value="Genomic_DNA"/>
</dbReference>
<dbReference type="OrthoDB" id="7025581at2"/>
<dbReference type="PROSITE" id="PS51257">
    <property type="entry name" value="PROKAR_LIPOPROTEIN"/>
    <property type="match status" value="1"/>
</dbReference>
<comment type="caution">
    <text evidence="1">The sequence shown here is derived from an EMBL/GenBank/DDBJ whole genome shotgun (WGS) entry which is preliminary data.</text>
</comment>
<proteinExistence type="predicted"/>
<dbReference type="RefSeq" id="WP_063364137.1">
    <property type="nucleotide sequence ID" value="NZ_AUXZ01000130.1"/>
</dbReference>
<gene>
    <name evidence="1" type="ORF">N476_05305</name>
</gene>
<evidence type="ECO:0000313" key="2">
    <source>
        <dbReference type="Proteomes" id="UP000076503"/>
    </source>
</evidence>
<reference evidence="1 2" key="1">
    <citation type="submission" date="2013-07" db="EMBL/GenBank/DDBJ databases">
        <title>Comparative Genomic and Metabolomic Analysis of Twelve Strains of Pseudoalteromonas luteoviolacea.</title>
        <authorList>
            <person name="Vynne N.G."/>
            <person name="Mansson M."/>
            <person name="Gram L."/>
        </authorList>
    </citation>
    <scope>NUCLEOTIDE SEQUENCE [LARGE SCALE GENOMIC DNA]</scope>
    <source>
        <strain evidence="1 2">H33</strain>
    </source>
</reference>
<dbReference type="AlphaFoldDB" id="A0A167AIS1"/>
<dbReference type="PATRIC" id="fig|1365251.3.peg.5031"/>
<protein>
    <submittedName>
        <fullName evidence="1">Uncharacterized protein</fullName>
    </submittedName>
</protein>
<organism evidence="1 2">
    <name type="scientific">Pseudoalteromonas luteoviolacea H33</name>
    <dbReference type="NCBI Taxonomy" id="1365251"/>
    <lineage>
        <taxon>Bacteria</taxon>
        <taxon>Pseudomonadati</taxon>
        <taxon>Pseudomonadota</taxon>
        <taxon>Gammaproteobacteria</taxon>
        <taxon>Alteromonadales</taxon>
        <taxon>Pseudoalteromonadaceae</taxon>
        <taxon>Pseudoalteromonas</taxon>
    </lineage>
</organism>
<evidence type="ECO:0000313" key="1">
    <source>
        <dbReference type="EMBL" id="KZN45437.1"/>
    </source>
</evidence>